<proteinExistence type="predicted"/>
<reference evidence="2" key="2">
    <citation type="submission" date="2013-04" db="UniProtKB">
        <authorList>
            <consortium name="EnsemblPlants"/>
        </authorList>
    </citation>
    <scope>IDENTIFICATION</scope>
</reference>
<dbReference type="AlphaFoldDB" id="J3N8P5"/>
<evidence type="ECO:0000256" key="1">
    <source>
        <dbReference type="SAM" id="MobiDB-lite"/>
    </source>
</evidence>
<feature type="compositionally biased region" description="Basic and acidic residues" evidence="1">
    <location>
        <begin position="7"/>
        <end position="20"/>
    </location>
</feature>
<sequence length="102" mass="11746">MMSSSAWRREVARRSSEVGRARGPPRRRWSRAGSSRGARRRRRGTRVGCCGTYGRRKIGRSFVRTRYFVLDNKLVRLLQEAAQGQHGASEVASNRWKLQSVR</sequence>
<name>J3N8P5_ORYBR</name>
<protein>
    <submittedName>
        <fullName evidence="2">Uncharacterized protein</fullName>
    </submittedName>
</protein>
<dbReference type="Gramene" id="OB11G21810.1">
    <property type="protein sequence ID" value="OB11G21810.1"/>
    <property type="gene ID" value="OB11G21810"/>
</dbReference>
<keyword evidence="3" id="KW-1185">Reference proteome</keyword>
<feature type="region of interest" description="Disordered" evidence="1">
    <location>
        <begin position="82"/>
        <end position="102"/>
    </location>
</feature>
<evidence type="ECO:0000313" key="2">
    <source>
        <dbReference type="EnsemblPlants" id="OB11G21810.1"/>
    </source>
</evidence>
<dbReference type="EnsemblPlants" id="OB11G21810.1">
    <property type="protein sequence ID" value="OB11G21810.1"/>
    <property type="gene ID" value="OB11G21810"/>
</dbReference>
<dbReference type="HOGENOM" id="CLU_2281762_0_0_1"/>
<reference evidence="2" key="1">
    <citation type="journal article" date="2013" name="Nat. Commun.">
        <title>Whole-genome sequencing of Oryza brachyantha reveals mechanisms underlying Oryza genome evolution.</title>
        <authorList>
            <person name="Chen J."/>
            <person name="Huang Q."/>
            <person name="Gao D."/>
            <person name="Wang J."/>
            <person name="Lang Y."/>
            <person name="Liu T."/>
            <person name="Li B."/>
            <person name="Bai Z."/>
            <person name="Luis Goicoechea J."/>
            <person name="Liang C."/>
            <person name="Chen C."/>
            <person name="Zhang W."/>
            <person name="Sun S."/>
            <person name="Liao Y."/>
            <person name="Zhang X."/>
            <person name="Yang L."/>
            <person name="Song C."/>
            <person name="Wang M."/>
            <person name="Shi J."/>
            <person name="Liu G."/>
            <person name="Liu J."/>
            <person name="Zhou H."/>
            <person name="Zhou W."/>
            <person name="Yu Q."/>
            <person name="An N."/>
            <person name="Chen Y."/>
            <person name="Cai Q."/>
            <person name="Wang B."/>
            <person name="Liu B."/>
            <person name="Min J."/>
            <person name="Huang Y."/>
            <person name="Wu H."/>
            <person name="Li Z."/>
            <person name="Zhang Y."/>
            <person name="Yin Y."/>
            <person name="Song W."/>
            <person name="Jiang J."/>
            <person name="Jackson S.A."/>
            <person name="Wing R.A."/>
            <person name="Wang J."/>
            <person name="Chen M."/>
        </authorList>
    </citation>
    <scope>NUCLEOTIDE SEQUENCE [LARGE SCALE GENOMIC DNA]</scope>
    <source>
        <strain evidence="2">cv. IRGC 101232</strain>
    </source>
</reference>
<organism evidence="2">
    <name type="scientific">Oryza brachyantha</name>
    <name type="common">malo sina</name>
    <dbReference type="NCBI Taxonomy" id="4533"/>
    <lineage>
        <taxon>Eukaryota</taxon>
        <taxon>Viridiplantae</taxon>
        <taxon>Streptophyta</taxon>
        <taxon>Embryophyta</taxon>
        <taxon>Tracheophyta</taxon>
        <taxon>Spermatophyta</taxon>
        <taxon>Magnoliopsida</taxon>
        <taxon>Liliopsida</taxon>
        <taxon>Poales</taxon>
        <taxon>Poaceae</taxon>
        <taxon>BOP clade</taxon>
        <taxon>Oryzoideae</taxon>
        <taxon>Oryzeae</taxon>
        <taxon>Oryzinae</taxon>
        <taxon>Oryza</taxon>
    </lineage>
</organism>
<feature type="region of interest" description="Disordered" evidence="1">
    <location>
        <begin position="1"/>
        <end position="48"/>
    </location>
</feature>
<dbReference type="Proteomes" id="UP000006038">
    <property type="component" value="Chromosome 11"/>
</dbReference>
<evidence type="ECO:0000313" key="3">
    <source>
        <dbReference type="Proteomes" id="UP000006038"/>
    </source>
</evidence>
<accession>J3N8P5</accession>